<dbReference type="InterPro" id="IPR024671">
    <property type="entry name" value="Atg22-like"/>
</dbReference>
<dbReference type="Gene3D" id="1.20.1250.20">
    <property type="entry name" value="MFS general substrate transporter like domains"/>
    <property type="match status" value="1"/>
</dbReference>
<accession>A0A4Q9BC58</accession>
<evidence type="ECO:0000256" key="3">
    <source>
        <dbReference type="ARBA" id="ARBA00022692"/>
    </source>
</evidence>
<evidence type="ECO:0000256" key="6">
    <source>
        <dbReference type="SAM" id="Phobius"/>
    </source>
</evidence>
<keyword evidence="2" id="KW-0813">Transport</keyword>
<feature type="transmembrane region" description="Helical" evidence="6">
    <location>
        <begin position="192"/>
        <end position="216"/>
    </location>
</feature>
<dbReference type="InterPro" id="IPR050495">
    <property type="entry name" value="ATG22/LtaA_families"/>
</dbReference>
<comment type="subcellular location">
    <subcellularLocation>
        <location evidence="1">Endomembrane system</location>
        <topology evidence="1">Multi-pass membrane protein</topology>
    </subcellularLocation>
</comment>
<evidence type="ECO:0000256" key="2">
    <source>
        <dbReference type="ARBA" id="ARBA00022448"/>
    </source>
</evidence>
<dbReference type="AlphaFoldDB" id="A0A4Q9BC58"/>
<dbReference type="Pfam" id="PF11700">
    <property type="entry name" value="ATG22"/>
    <property type="match status" value="1"/>
</dbReference>
<organism evidence="7 8">
    <name type="scientific">Aquirufa antheringensis</name>
    <dbReference type="NCBI Taxonomy" id="2516559"/>
    <lineage>
        <taxon>Bacteria</taxon>
        <taxon>Pseudomonadati</taxon>
        <taxon>Bacteroidota</taxon>
        <taxon>Cytophagia</taxon>
        <taxon>Cytophagales</taxon>
        <taxon>Flectobacillaceae</taxon>
        <taxon>Aquirufa</taxon>
    </lineage>
</organism>
<dbReference type="InterPro" id="IPR036259">
    <property type="entry name" value="MFS_trans_sf"/>
</dbReference>
<keyword evidence="5 6" id="KW-0472">Membrane</keyword>
<evidence type="ECO:0000313" key="8">
    <source>
        <dbReference type="Proteomes" id="UP000293583"/>
    </source>
</evidence>
<feature type="transmembrane region" description="Helical" evidence="6">
    <location>
        <begin position="95"/>
        <end position="114"/>
    </location>
</feature>
<feature type="transmembrane region" description="Helical" evidence="6">
    <location>
        <begin position="405"/>
        <end position="423"/>
    </location>
</feature>
<evidence type="ECO:0000256" key="4">
    <source>
        <dbReference type="ARBA" id="ARBA00022989"/>
    </source>
</evidence>
<feature type="transmembrane region" description="Helical" evidence="6">
    <location>
        <begin position="252"/>
        <end position="274"/>
    </location>
</feature>
<feature type="transmembrane region" description="Helical" evidence="6">
    <location>
        <begin position="63"/>
        <end position="83"/>
    </location>
</feature>
<evidence type="ECO:0000256" key="5">
    <source>
        <dbReference type="ARBA" id="ARBA00023136"/>
    </source>
</evidence>
<dbReference type="GO" id="GO:0012505">
    <property type="term" value="C:endomembrane system"/>
    <property type="evidence" value="ECO:0007669"/>
    <property type="project" value="UniProtKB-SubCell"/>
</dbReference>
<name>A0A4Q9BC58_9BACT</name>
<keyword evidence="8" id="KW-1185">Reference proteome</keyword>
<proteinExistence type="predicted"/>
<sequence length="437" mass="48789">MEQQLNNPKTLNAWAFYDWANSVHSLTITSAIFPIYFPSAAITLGSTTPGMISILGFELSNTVVFSYSISVAFLALTILMPFLSGIADYTGAKKSFMRFFCYLGSFSCIALFFFSKGHYFIGTLGFLFSIIGWGGSMVFYNSFLPEIATPDRFDRLSAKGFTLGYIGSVLLLVQNLTMLLKPEWYGGIEGEMAARVSFLTVGLWWLLFAQIPLHYLPDSIAKEKDTRHWWLGGFKELRKVFKEVIVIKEVKFFLISFFLFNMGAQTVMYLGALFGSQELHLPEDALIITILLIQLVAIPGAYFCARLSGWIGNIKALGLIVLVWIFICAYAYTVTSQFNFYLLATAIGFVMGGIQSNSRATYAKLCPKGEKDTASYFSFFDVCDRMSTVLGTFMFGLVIQLTGNMRISILVLTIVFGASLLFLRPLLRSAKAKTIWG</sequence>
<dbReference type="RefSeq" id="WP_130923360.1">
    <property type="nucleotide sequence ID" value="NZ_JAANON010000001.1"/>
</dbReference>
<dbReference type="SUPFAM" id="SSF103473">
    <property type="entry name" value="MFS general substrate transporter"/>
    <property type="match status" value="1"/>
</dbReference>
<dbReference type="PANTHER" id="PTHR23519">
    <property type="entry name" value="AUTOPHAGY-RELATED PROTEIN 22"/>
    <property type="match status" value="1"/>
</dbReference>
<dbReference type="EMBL" id="SEWY01000003">
    <property type="protein sequence ID" value="TBH73241.1"/>
    <property type="molecule type" value="Genomic_DNA"/>
</dbReference>
<protein>
    <submittedName>
        <fullName evidence="7">MFS transporter</fullName>
    </submittedName>
</protein>
<feature type="transmembrane region" description="Helical" evidence="6">
    <location>
        <begin position="120"/>
        <end position="140"/>
    </location>
</feature>
<feature type="transmembrane region" description="Helical" evidence="6">
    <location>
        <begin position="286"/>
        <end position="304"/>
    </location>
</feature>
<reference evidence="7 8" key="1">
    <citation type="submission" date="2019-02" db="EMBL/GenBank/DDBJ databases">
        <title>Genome of a new Bacteroidetes strain.</title>
        <authorList>
            <person name="Pitt A."/>
        </authorList>
    </citation>
    <scope>NUCLEOTIDE SEQUENCE [LARGE SCALE GENOMIC DNA]</scope>
    <source>
        <strain evidence="7 8">103A-SOEBACH</strain>
    </source>
</reference>
<evidence type="ECO:0000313" key="7">
    <source>
        <dbReference type="EMBL" id="TBH73241.1"/>
    </source>
</evidence>
<dbReference type="PANTHER" id="PTHR23519:SF1">
    <property type="entry name" value="AUTOPHAGY-RELATED PROTEIN 22"/>
    <property type="match status" value="1"/>
</dbReference>
<dbReference type="OrthoDB" id="9768783at2"/>
<comment type="caution">
    <text evidence="7">The sequence shown here is derived from an EMBL/GenBank/DDBJ whole genome shotgun (WGS) entry which is preliminary data.</text>
</comment>
<feature type="transmembrane region" description="Helical" evidence="6">
    <location>
        <begin position="316"/>
        <end position="332"/>
    </location>
</feature>
<gene>
    <name evidence="7" type="ORF">EWU20_07675</name>
</gene>
<dbReference type="Proteomes" id="UP000293583">
    <property type="component" value="Unassembled WGS sequence"/>
</dbReference>
<keyword evidence="3 6" id="KW-0812">Transmembrane</keyword>
<evidence type="ECO:0000256" key="1">
    <source>
        <dbReference type="ARBA" id="ARBA00004127"/>
    </source>
</evidence>
<feature type="transmembrane region" description="Helical" evidence="6">
    <location>
        <begin position="161"/>
        <end position="180"/>
    </location>
</feature>
<keyword evidence="4 6" id="KW-1133">Transmembrane helix</keyword>